<dbReference type="AlphaFoldDB" id="A0A9W8CQH9"/>
<evidence type="ECO:0008006" key="4">
    <source>
        <dbReference type="Google" id="ProtNLM"/>
    </source>
</evidence>
<reference evidence="2" key="1">
    <citation type="submission" date="2022-07" db="EMBL/GenBank/DDBJ databases">
        <title>Phylogenomic reconstructions and comparative analyses of Kickxellomycotina fungi.</title>
        <authorList>
            <person name="Reynolds N.K."/>
            <person name="Stajich J.E."/>
            <person name="Barry K."/>
            <person name="Grigoriev I.V."/>
            <person name="Crous P."/>
            <person name="Smith M.E."/>
        </authorList>
    </citation>
    <scope>NUCLEOTIDE SEQUENCE</scope>
    <source>
        <strain evidence="2">NBRC 32514</strain>
    </source>
</reference>
<evidence type="ECO:0000313" key="3">
    <source>
        <dbReference type="Proteomes" id="UP001149813"/>
    </source>
</evidence>
<accession>A0A9W8CQH9</accession>
<feature type="signal peptide" evidence="1">
    <location>
        <begin position="1"/>
        <end position="25"/>
    </location>
</feature>
<sequence length="531" mass="57938">MLLKLSASALLFVLPILTQVPSVSAWTTVAPVQKLFPQTTLDTVVVFVPEKNSPAAITSAQATKLTNSIFAPNTYALANRYNEYSSGAIKMTGLAGSGDPYVTVKYLDKGIDSCDRGTIINGVYAAIAPAKPARLVIVQNNRKPTCSGYADNSGTVTMVWTLDALNPHVLFHELGHSLSFPHPALSSCYSKSAKVMMSSNCTSLNGDDFQNMGVIRHDSSWYKSDGVTNIDTALKGSLEYSSYNRLSSKWPMLKEANVLDAKGSGTYTIYSSETASIGTKAALLRIPLNPPIRIVNDQVSTGVTYHTHYYVELTQRRPNTAAGGLKNYIVIRTAPDHRSKKSRVTRFMAALSKDDSSFGTSFYDGYRQIRITASSITSTSATFTLSFPSGYTLPSNVNQCYYSGTIDSKYAVTVNNKNVCRALSRDNLPSTGNFNGTHCLIPYSNVGHIVAAPSLEYLHCLNTPKWITTAQSTMQDGFDIFDESDMFVCKTTISGVTYQGRGHFGECCVYYNGGEKCIWNDPATLYLSWLS</sequence>
<name>A0A9W8CQH9_9FUNG</name>
<dbReference type="Proteomes" id="UP001149813">
    <property type="component" value="Unassembled WGS sequence"/>
</dbReference>
<keyword evidence="3" id="KW-1185">Reference proteome</keyword>
<dbReference type="SUPFAM" id="SSF55486">
    <property type="entry name" value="Metalloproteases ('zincins'), catalytic domain"/>
    <property type="match status" value="1"/>
</dbReference>
<protein>
    <recommendedName>
        <fullName evidence="4">Peptidase M11 gametolysin domain-containing protein</fullName>
    </recommendedName>
</protein>
<dbReference type="OrthoDB" id="5513614at2759"/>
<gene>
    <name evidence="2" type="ORF">LPJ53_004822</name>
</gene>
<dbReference type="EMBL" id="JANBOJ010000246">
    <property type="protein sequence ID" value="KAJ1720566.1"/>
    <property type="molecule type" value="Genomic_DNA"/>
</dbReference>
<organism evidence="2 3">
    <name type="scientific">Coemansia erecta</name>
    <dbReference type="NCBI Taxonomy" id="147472"/>
    <lineage>
        <taxon>Eukaryota</taxon>
        <taxon>Fungi</taxon>
        <taxon>Fungi incertae sedis</taxon>
        <taxon>Zoopagomycota</taxon>
        <taxon>Kickxellomycotina</taxon>
        <taxon>Kickxellomycetes</taxon>
        <taxon>Kickxellales</taxon>
        <taxon>Kickxellaceae</taxon>
        <taxon>Coemansia</taxon>
    </lineage>
</organism>
<feature type="chain" id="PRO_5040988533" description="Peptidase M11 gametolysin domain-containing protein" evidence="1">
    <location>
        <begin position="26"/>
        <end position="531"/>
    </location>
</feature>
<proteinExistence type="predicted"/>
<keyword evidence="1" id="KW-0732">Signal</keyword>
<evidence type="ECO:0000256" key="1">
    <source>
        <dbReference type="SAM" id="SignalP"/>
    </source>
</evidence>
<comment type="caution">
    <text evidence="2">The sequence shown here is derived from an EMBL/GenBank/DDBJ whole genome shotgun (WGS) entry which is preliminary data.</text>
</comment>
<evidence type="ECO:0000313" key="2">
    <source>
        <dbReference type="EMBL" id="KAJ1720566.1"/>
    </source>
</evidence>